<dbReference type="InterPro" id="IPR029063">
    <property type="entry name" value="SAM-dependent_MTases_sf"/>
</dbReference>
<keyword evidence="2 4" id="KW-0808">Transferase</keyword>
<evidence type="ECO:0000256" key="6">
    <source>
        <dbReference type="PIRSR" id="PIRSR015894-2"/>
    </source>
</evidence>
<dbReference type="PROSITE" id="PS51678">
    <property type="entry name" value="SAM_MT_PRMT"/>
    <property type="match status" value="1"/>
</dbReference>
<dbReference type="AlphaFoldDB" id="A0AAN7B5Z1"/>
<dbReference type="GO" id="GO:0005634">
    <property type="term" value="C:nucleus"/>
    <property type="evidence" value="ECO:0007669"/>
    <property type="project" value="TreeGrafter"/>
</dbReference>
<evidence type="ECO:0000313" key="12">
    <source>
        <dbReference type="EMBL" id="KAK4209350.1"/>
    </source>
</evidence>
<keyword evidence="1 4" id="KW-0489">Methyltransferase</keyword>
<reference evidence="12" key="1">
    <citation type="journal article" date="2023" name="Mol. Phylogenet. Evol.">
        <title>Genome-scale phylogeny and comparative genomics of the fungal order Sordariales.</title>
        <authorList>
            <person name="Hensen N."/>
            <person name="Bonometti L."/>
            <person name="Westerberg I."/>
            <person name="Brannstrom I.O."/>
            <person name="Guillou S."/>
            <person name="Cros-Aarteil S."/>
            <person name="Calhoun S."/>
            <person name="Haridas S."/>
            <person name="Kuo A."/>
            <person name="Mondo S."/>
            <person name="Pangilinan J."/>
            <person name="Riley R."/>
            <person name="LaButti K."/>
            <person name="Andreopoulos B."/>
            <person name="Lipzen A."/>
            <person name="Chen C."/>
            <person name="Yan M."/>
            <person name="Daum C."/>
            <person name="Ng V."/>
            <person name="Clum A."/>
            <person name="Steindorff A."/>
            <person name="Ohm R.A."/>
            <person name="Martin F."/>
            <person name="Silar P."/>
            <person name="Natvig D.O."/>
            <person name="Lalanne C."/>
            <person name="Gautier V."/>
            <person name="Ament-Velasquez S.L."/>
            <person name="Kruys A."/>
            <person name="Hutchinson M.I."/>
            <person name="Powell A.J."/>
            <person name="Barry K."/>
            <person name="Miller A.N."/>
            <person name="Grigoriev I.V."/>
            <person name="Debuchy R."/>
            <person name="Gladieux P."/>
            <person name="Hiltunen Thoren M."/>
            <person name="Johannesson H."/>
        </authorList>
    </citation>
    <scope>NUCLEOTIDE SEQUENCE</scope>
    <source>
        <strain evidence="12">PSN293</strain>
    </source>
</reference>
<evidence type="ECO:0000256" key="4">
    <source>
        <dbReference type="PIRNR" id="PIRNR015894"/>
    </source>
</evidence>
<dbReference type="Proteomes" id="UP001301769">
    <property type="component" value="Unassembled WGS sequence"/>
</dbReference>
<dbReference type="InterPro" id="IPR035248">
    <property type="entry name" value="PRMT5_C"/>
</dbReference>
<sequence>MASGGDLNPESPDYESGERRRPRLVLGQHDSGRTETLTAVQYKIIKDAGFDFATAPITNLQFYQRVLELYQSHLQEREDWVQKRGLKPSQIANPSLPGPVVPTLTNKDTSYHPNSSSYGGNDPVAYSSPWIDLASTDPVISNISRQVFNIEVAYAAFCGATSIIVPGPRSDENAKGVLQYARAIQEAFKVAPKLNLVIHMPMYREPGLDETAKTLSSIFAKSDVASNSGDIDLFTAWDSWNTIRTVCRYTNRLFVSLRIPRRVPEVDLQDRWFAEPLHYLTIAKSVFQTNKAGHPSLSRHHQDMINRYMRHKHTPWMFLTDVGPWFETPSRRSSDATVVEFPTIAQAEDKVKAMHKKNKANEAILKRNNMYPYVAYMRYLERQQPPYSAMETEQLLWFQDLLQSPLQPLSDNLESATYETFEQDPVKYERYETAIAEAMTEWRELNKPTSSATAKNPSSRELIVAVAGAGRGPLVTRALRAAERTGTAIQLWALEKNQNAYVYLLRQNESEWNNQVTVVKTDMRAWEGPRVKGEEEVITKVDILVSELLGSFGDNELSPECLDGIQNHIARPHGISVPSSYTAHLSPICAPRLYSDVGHKSLSDPNAFVTPWVSRLFAIDFVAAQKVPGHPRFQQAWEFVHPVEVSREDDFAAKHGRAAKFTTIGGGSMAGSSGINDHNSRQCHLKFVCRTRGVMHGLAGYFESVLYASQIPDSKKEPVEISILPDQIDRKCKDMTSWFPIFFPLRKPLYFPQDSELEVSMWRQTDDTRVWYEWIVEAYACVGENKRIKFGSSDMHSSRNIACLM</sequence>
<feature type="domain" description="PRMT5 arginine-N-methyltransferase" evidence="9">
    <location>
        <begin position="397"/>
        <end position="577"/>
    </location>
</feature>
<feature type="domain" description="PRMT5 oligomerisation" evidence="11">
    <location>
        <begin position="580"/>
        <end position="804"/>
    </location>
</feature>
<dbReference type="InterPro" id="IPR007857">
    <property type="entry name" value="Arg_MeTrfase_PRMT5"/>
</dbReference>
<evidence type="ECO:0000256" key="1">
    <source>
        <dbReference type="ARBA" id="ARBA00022603"/>
    </source>
</evidence>
<organism evidence="12 13">
    <name type="scientific">Rhypophila decipiens</name>
    <dbReference type="NCBI Taxonomy" id="261697"/>
    <lineage>
        <taxon>Eukaryota</taxon>
        <taxon>Fungi</taxon>
        <taxon>Dikarya</taxon>
        <taxon>Ascomycota</taxon>
        <taxon>Pezizomycotina</taxon>
        <taxon>Sordariomycetes</taxon>
        <taxon>Sordariomycetidae</taxon>
        <taxon>Sordariales</taxon>
        <taxon>Naviculisporaceae</taxon>
        <taxon>Rhypophila</taxon>
    </lineage>
</organism>
<reference evidence="12" key="2">
    <citation type="submission" date="2023-05" db="EMBL/GenBank/DDBJ databases">
        <authorList>
            <consortium name="Lawrence Berkeley National Laboratory"/>
            <person name="Steindorff A."/>
            <person name="Hensen N."/>
            <person name="Bonometti L."/>
            <person name="Westerberg I."/>
            <person name="Brannstrom I.O."/>
            <person name="Guillou S."/>
            <person name="Cros-Aarteil S."/>
            <person name="Calhoun S."/>
            <person name="Haridas S."/>
            <person name="Kuo A."/>
            <person name="Mondo S."/>
            <person name="Pangilinan J."/>
            <person name="Riley R."/>
            <person name="Labutti K."/>
            <person name="Andreopoulos B."/>
            <person name="Lipzen A."/>
            <person name="Chen C."/>
            <person name="Yanf M."/>
            <person name="Daum C."/>
            <person name="Ng V."/>
            <person name="Clum A."/>
            <person name="Ohm R."/>
            <person name="Martin F."/>
            <person name="Silar P."/>
            <person name="Natvig D."/>
            <person name="Lalanne C."/>
            <person name="Gautier V."/>
            <person name="Ament-Velasquez S.L."/>
            <person name="Kruys A."/>
            <person name="Hutchinson M.I."/>
            <person name="Powell A.J."/>
            <person name="Barry K."/>
            <person name="Miller A.N."/>
            <person name="Grigoriev I.V."/>
            <person name="Debuchy R."/>
            <person name="Gladieux P."/>
            <person name="Thoren M.H."/>
            <person name="Johannesson H."/>
        </authorList>
    </citation>
    <scope>NUCLEOTIDE SEQUENCE</scope>
    <source>
        <strain evidence="12">PSN293</strain>
    </source>
</reference>
<keyword evidence="13" id="KW-1185">Reference proteome</keyword>
<dbReference type="Gene3D" id="3.40.50.150">
    <property type="entry name" value="Vaccinia Virus protein VP39"/>
    <property type="match status" value="1"/>
</dbReference>
<feature type="binding site" evidence="6">
    <location>
        <position position="495"/>
    </location>
    <ligand>
        <name>S-adenosyl-L-methionine</name>
        <dbReference type="ChEBI" id="CHEBI:59789"/>
    </ligand>
</feature>
<feature type="site" description="Critical for specifying symmetric addition of methyl groups" evidence="7">
    <location>
        <position position="421"/>
    </location>
</feature>
<dbReference type="PANTHER" id="PTHR10738">
    <property type="entry name" value="PROTEIN ARGININE N-METHYLTRANSFERASE 5"/>
    <property type="match status" value="1"/>
</dbReference>
<evidence type="ECO:0000259" key="9">
    <source>
        <dbReference type="Pfam" id="PF05185"/>
    </source>
</evidence>
<evidence type="ECO:0000256" key="2">
    <source>
        <dbReference type="ARBA" id="ARBA00022679"/>
    </source>
</evidence>
<dbReference type="Gene3D" id="3.20.20.150">
    <property type="entry name" value="Divalent-metal-dependent TIM barrel enzymes"/>
    <property type="match status" value="1"/>
</dbReference>
<dbReference type="GO" id="GO:0005829">
    <property type="term" value="C:cytosol"/>
    <property type="evidence" value="ECO:0007669"/>
    <property type="project" value="TreeGrafter"/>
</dbReference>
<comment type="similarity">
    <text evidence="4">Belongs to the class I-like SAM-binding methyltransferase superfamily.</text>
</comment>
<evidence type="ECO:0000256" key="3">
    <source>
        <dbReference type="ARBA" id="ARBA00022691"/>
    </source>
</evidence>
<evidence type="ECO:0000256" key="5">
    <source>
        <dbReference type="PIRSR" id="PIRSR015894-1"/>
    </source>
</evidence>
<evidence type="ECO:0000256" key="8">
    <source>
        <dbReference type="SAM" id="MobiDB-lite"/>
    </source>
</evidence>
<keyword evidence="3 4" id="KW-0949">S-adenosyl-L-methionine</keyword>
<gene>
    <name evidence="12" type="ORF">QBC37DRAFT_54988</name>
</gene>
<dbReference type="GO" id="GO:0006355">
    <property type="term" value="P:regulation of DNA-templated transcription"/>
    <property type="evidence" value="ECO:0007669"/>
    <property type="project" value="TreeGrafter"/>
</dbReference>
<evidence type="ECO:0000256" key="7">
    <source>
        <dbReference type="PIRSR" id="PIRSR015894-3"/>
    </source>
</evidence>
<dbReference type="Pfam" id="PF17286">
    <property type="entry name" value="PRMT5_C"/>
    <property type="match status" value="1"/>
</dbReference>
<evidence type="ECO:0000259" key="10">
    <source>
        <dbReference type="Pfam" id="PF17285"/>
    </source>
</evidence>
<dbReference type="GO" id="GO:0032259">
    <property type="term" value="P:methylation"/>
    <property type="evidence" value="ECO:0007669"/>
    <property type="project" value="UniProtKB-KW"/>
</dbReference>
<protein>
    <recommendedName>
        <fullName evidence="4">Protein arginine N-methyltransferase</fullName>
    </recommendedName>
</protein>
<feature type="active site" description="Proton donor/acceptor" evidence="5">
    <location>
        <position position="556"/>
    </location>
</feature>
<evidence type="ECO:0000259" key="11">
    <source>
        <dbReference type="Pfam" id="PF17286"/>
    </source>
</evidence>
<feature type="binding site" evidence="6">
    <location>
        <position position="418"/>
    </location>
    <ligand>
        <name>S-adenosyl-L-methionine</name>
        <dbReference type="ChEBI" id="CHEBI:59789"/>
    </ligand>
</feature>
<feature type="region of interest" description="Disordered" evidence="8">
    <location>
        <begin position="1"/>
        <end position="30"/>
    </location>
</feature>
<comment type="caution">
    <text evidence="12">The sequence shown here is derived from an EMBL/GenBank/DDBJ whole genome shotgun (WGS) entry which is preliminary data.</text>
</comment>
<dbReference type="FunFam" id="3.40.50.150:FF:000149">
    <property type="entry name" value="Protein arginine N-methyltransferase"/>
    <property type="match status" value="1"/>
</dbReference>
<dbReference type="Gene3D" id="2.70.160.11">
    <property type="entry name" value="Hnrnp arginine n-methyltransferase1"/>
    <property type="match status" value="1"/>
</dbReference>
<feature type="binding site" evidence="6">
    <location>
        <begin position="522"/>
        <end position="523"/>
    </location>
    <ligand>
        <name>S-adenosyl-L-methionine</name>
        <dbReference type="ChEBI" id="CHEBI:59789"/>
    </ligand>
</feature>
<feature type="domain" description="PRMT5 TIM barrel" evidence="10">
    <location>
        <begin position="49"/>
        <end position="382"/>
    </location>
</feature>
<proteinExistence type="inferred from homology"/>
<name>A0AAN7B5Z1_9PEZI</name>
<evidence type="ECO:0000313" key="13">
    <source>
        <dbReference type="Proteomes" id="UP001301769"/>
    </source>
</evidence>
<dbReference type="PIRSF" id="PIRSF015894">
    <property type="entry name" value="Skb1_MeTrfase"/>
    <property type="match status" value="1"/>
</dbReference>
<dbReference type="Pfam" id="PF05185">
    <property type="entry name" value="PRMT5"/>
    <property type="match status" value="1"/>
</dbReference>
<dbReference type="InterPro" id="IPR035247">
    <property type="entry name" value="PRMT5_TIM"/>
</dbReference>
<feature type="binding site" evidence="6">
    <location>
        <begin position="427"/>
        <end position="428"/>
    </location>
    <ligand>
        <name>S-adenosyl-L-methionine</name>
        <dbReference type="ChEBI" id="CHEBI:59789"/>
    </ligand>
</feature>
<dbReference type="Pfam" id="PF17285">
    <property type="entry name" value="PRMT5_TIM"/>
    <property type="match status" value="1"/>
</dbReference>
<dbReference type="InterPro" id="IPR035075">
    <property type="entry name" value="PRMT5"/>
</dbReference>
<dbReference type="SUPFAM" id="SSF53335">
    <property type="entry name" value="S-adenosyl-L-methionine-dependent methyltransferases"/>
    <property type="match status" value="1"/>
</dbReference>
<accession>A0AAN7B5Z1</accession>
<feature type="active site" description="Proton donor/acceptor" evidence="5">
    <location>
        <position position="547"/>
    </location>
</feature>
<dbReference type="PANTHER" id="PTHR10738:SF0">
    <property type="entry name" value="PROTEIN ARGININE N-METHYLTRANSFERASE 5"/>
    <property type="match status" value="1"/>
</dbReference>
<dbReference type="GO" id="GO:0016274">
    <property type="term" value="F:protein-arginine N-methyltransferase activity"/>
    <property type="evidence" value="ECO:0007669"/>
    <property type="project" value="InterPro"/>
</dbReference>
<dbReference type="InterPro" id="IPR025799">
    <property type="entry name" value="Arg_MeTrfase"/>
</dbReference>
<dbReference type="EMBL" id="MU858208">
    <property type="protein sequence ID" value="KAK4209350.1"/>
    <property type="molecule type" value="Genomic_DNA"/>
</dbReference>